<name>A0A4Y5ZPR0_9ENTR</name>
<dbReference type="EMBL" id="CP041054">
    <property type="protein sequence ID" value="QDE47780.1"/>
    <property type="molecule type" value="Genomic_DNA"/>
</dbReference>
<dbReference type="Proteomes" id="UP000318237">
    <property type="component" value="Chromosome"/>
</dbReference>
<reference evidence="1 2" key="1">
    <citation type="submission" date="2019-06" db="EMBL/GenBank/DDBJ databases">
        <title>Whole genome sequencing of XDR Enterobacter.</title>
        <authorList>
            <person name="Gnana Soundari P."/>
            <person name="Vijayakumar R."/>
            <person name="Krishnan P."/>
        </authorList>
    </citation>
    <scope>NUCLEOTIDE SEQUENCE [LARGE SCALE GENOMIC DNA]</scope>
    <source>
        <strain evidence="1 2">C126</strain>
    </source>
</reference>
<dbReference type="InterPro" id="IPR010391">
    <property type="entry name" value="DNA_damage-inducible_DinI-like"/>
</dbReference>
<dbReference type="Pfam" id="PF06183">
    <property type="entry name" value="DinI"/>
    <property type="match status" value="1"/>
</dbReference>
<sequence>MFVELVYDKRNVDGLEGPEIILAELTKRVHQIFPDAEVKVKPMQANGLNSDASKSDREKLNRMLEKCLKNPIWLVSEFPTVRRLAFKFYSGNIPDDCSGMNTEQPAAACSCI</sequence>
<dbReference type="InterPro" id="IPR036687">
    <property type="entry name" value="DinI-like_sf"/>
</dbReference>
<dbReference type="Gene3D" id="3.30.910.10">
    <property type="entry name" value="DinI-like"/>
    <property type="match status" value="1"/>
</dbReference>
<evidence type="ECO:0000313" key="2">
    <source>
        <dbReference type="Proteomes" id="UP000318237"/>
    </source>
</evidence>
<accession>A0A4Y5ZPR0</accession>
<proteinExistence type="predicted"/>
<gene>
    <name evidence="1" type="ORF">EIN43_26725</name>
</gene>
<protein>
    <submittedName>
        <fullName evidence="1">DinI family protein</fullName>
    </submittedName>
</protein>
<evidence type="ECO:0000313" key="1">
    <source>
        <dbReference type="EMBL" id="QDE47780.1"/>
    </source>
</evidence>
<dbReference type="PANTHER" id="PTHR36572">
    <property type="entry name" value="DNA DAMAGE-INDUCIBLE PROTEIN I-RELATED"/>
    <property type="match status" value="1"/>
</dbReference>
<dbReference type="PANTHER" id="PTHR36572:SF3">
    <property type="entry name" value="VIRULENCE PROTEIN MSGA"/>
    <property type="match status" value="1"/>
</dbReference>
<organism evidence="1 2">
    <name type="scientific">Enterobacter hormaechei</name>
    <dbReference type="NCBI Taxonomy" id="158836"/>
    <lineage>
        <taxon>Bacteria</taxon>
        <taxon>Pseudomonadati</taxon>
        <taxon>Pseudomonadota</taxon>
        <taxon>Gammaproteobacteria</taxon>
        <taxon>Enterobacterales</taxon>
        <taxon>Enterobacteriaceae</taxon>
        <taxon>Enterobacter</taxon>
        <taxon>Enterobacter cloacae complex</taxon>
    </lineage>
</organism>
<dbReference type="AlphaFoldDB" id="A0A4Y5ZPR0"/>
<dbReference type="SUPFAM" id="SSF54857">
    <property type="entry name" value="DNA damage-inducible protein DinI"/>
    <property type="match status" value="1"/>
</dbReference>